<dbReference type="OrthoDB" id="9805918at2"/>
<evidence type="ECO:0000256" key="9">
    <source>
        <dbReference type="ARBA" id="ARBA00023134"/>
    </source>
</evidence>
<keyword evidence="9 10" id="KW-0342">GTP-binding</keyword>
<feature type="binding site" evidence="10">
    <location>
        <position position="460"/>
    </location>
    <ligand>
        <name>(6S)-5-formyl-5,6,7,8-tetrahydrofolate</name>
        <dbReference type="ChEBI" id="CHEBI:57457"/>
    </ligand>
</feature>
<comment type="subcellular location">
    <subcellularLocation>
        <location evidence="10">Cytoplasm</location>
    </subcellularLocation>
</comment>
<keyword evidence="5 10" id="KW-0547">Nucleotide-binding</keyword>
<sequence length="460" mass="51137">MKEFDTICAIATPIGEGGVAIIRISGEKALEIASEIFVPKNDYDIKNMKTYTMKYGNIVNFKTREIIDEVILTYMKAPRSYTGENVVEINCHGGIVSTNSVLDQAIQAGARLSEPGEFTKRAFLNGRIDLSQAEAVMDIITAKTELAMKSAMLQSNGALSKEIVELRKNLLNTLALIEYAVDFTEDDEDIVDDNLIMQIKNGIDKTIVKIKNLLASADEGKIIREGLSIVIVGKPNVGKSSLLNALLKENRAIVTDVPGTTRDIIEEYLNVDGIPIRIIDTAGIRDTEDIVEKIGVERSKEKIEEADLVILMIDVSREIDIEDKIIIEKIKNRKHIVLANKIDLDRKISEENINELNNIINISAKSGIGIDDLKKKIKDLFFNGEIKSESLLISNTRHKQALYKSLENCDMALNKVNADEYLDLISIYITAAMKALGEITGDELEEDLLNKIFSEFCVGK</sequence>
<dbReference type="Pfam" id="PF01926">
    <property type="entry name" value="MMR_HSR1"/>
    <property type="match status" value="1"/>
</dbReference>
<evidence type="ECO:0000256" key="5">
    <source>
        <dbReference type="ARBA" id="ARBA00022741"/>
    </source>
</evidence>
<feature type="binding site" evidence="10">
    <location>
        <position position="255"/>
    </location>
    <ligand>
        <name>K(+)</name>
        <dbReference type="ChEBI" id="CHEBI:29103"/>
    </ligand>
</feature>
<dbReference type="InterPro" id="IPR031168">
    <property type="entry name" value="G_TrmE"/>
</dbReference>
<evidence type="ECO:0000256" key="1">
    <source>
        <dbReference type="ARBA" id="ARBA00011043"/>
    </source>
</evidence>
<organism evidence="13 14">
    <name type="scientific">Clostridium saccharoperbutylacetonicum N1-4(HMT)</name>
    <dbReference type="NCBI Taxonomy" id="931276"/>
    <lineage>
        <taxon>Bacteria</taxon>
        <taxon>Bacillati</taxon>
        <taxon>Bacillota</taxon>
        <taxon>Clostridia</taxon>
        <taxon>Eubacteriales</taxon>
        <taxon>Clostridiaceae</taxon>
        <taxon>Clostridium</taxon>
    </lineage>
</organism>
<dbReference type="NCBIfam" id="TIGR00231">
    <property type="entry name" value="small_GTP"/>
    <property type="match status" value="1"/>
</dbReference>
<dbReference type="GO" id="GO:0030488">
    <property type="term" value="P:tRNA methylation"/>
    <property type="evidence" value="ECO:0007669"/>
    <property type="project" value="TreeGrafter"/>
</dbReference>
<dbReference type="SUPFAM" id="SSF52540">
    <property type="entry name" value="P-loop containing nucleoside triphosphate hydrolases"/>
    <property type="match status" value="1"/>
</dbReference>
<dbReference type="GO" id="GO:0005829">
    <property type="term" value="C:cytosol"/>
    <property type="evidence" value="ECO:0007669"/>
    <property type="project" value="TreeGrafter"/>
</dbReference>
<keyword evidence="4 10" id="KW-0479">Metal-binding</keyword>
<evidence type="ECO:0000313" key="13">
    <source>
        <dbReference type="EMBL" id="AGF59555.1"/>
    </source>
</evidence>
<dbReference type="CDD" id="cd14858">
    <property type="entry name" value="TrmE_N"/>
    <property type="match status" value="1"/>
</dbReference>
<evidence type="ECO:0000256" key="11">
    <source>
        <dbReference type="RuleBase" id="RU003313"/>
    </source>
</evidence>
<dbReference type="NCBIfam" id="NF003661">
    <property type="entry name" value="PRK05291.1-3"/>
    <property type="match status" value="1"/>
</dbReference>
<dbReference type="PROSITE" id="PS51709">
    <property type="entry name" value="G_TRME"/>
    <property type="match status" value="1"/>
</dbReference>
<feature type="binding site" evidence="10">
    <location>
        <position position="261"/>
    </location>
    <ligand>
        <name>Mg(2+)</name>
        <dbReference type="ChEBI" id="CHEBI:18420"/>
    </ligand>
</feature>
<dbReference type="Pfam" id="PF12631">
    <property type="entry name" value="MnmE_helical"/>
    <property type="match status" value="1"/>
</dbReference>
<keyword evidence="2 10" id="KW-0963">Cytoplasm</keyword>
<evidence type="ECO:0000259" key="12">
    <source>
        <dbReference type="PROSITE" id="PS51709"/>
    </source>
</evidence>
<feature type="binding site" evidence="10">
    <location>
        <position position="127"/>
    </location>
    <ligand>
        <name>(6S)-5-formyl-5,6,7,8-tetrahydrofolate</name>
        <dbReference type="ChEBI" id="CHEBI:57457"/>
    </ligand>
</feature>
<dbReference type="Pfam" id="PF10396">
    <property type="entry name" value="TrmE_N"/>
    <property type="match status" value="1"/>
</dbReference>
<dbReference type="STRING" id="36745.CLSAP_56210"/>
<dbReference type="EMBL" id="CP004121">
    <property type="protein sequence ID" value="AGF59555.1"/>
    <property type="molecule type" value="Genomic_DNA"/>
</dbReference>
<keyword evidence="7 10" id="KW-0460">Magnesium</keyword>
<evidence type="ECO:0000256" key="10">
    <source>
        <dbReference type="HAMAP-Rule" id="MF_00379"/>
    </source>
</evidence>
<comment type="function">
    <text evidence="10">Exhibits a very high intrinsic GTPase hydrolysis rate. Involved in the addition of a carboxymethylaminomethyl (cmnm) group at the wobble position (U34) of certain tRNAs, forming tRNA-cmnm(5)s(2)U34.</text>
</comment>
<evidence type="ECO:0000256" key="7">
    <source>
        <dbReference type="ARBA" id="ARBA00022842"/>
    </source>
</evidence>
<dbReference type="InterPro" id="IPR025867">
    <property type="entry name" value="MnmE_helical"/>
</dbReference>
<dbReference type="Gene3D" id="3.30.1360.120">
    <property type="entry name" value="Probable tRNA modification gtpase trme, domain 1"/>
    <property type="match status" value="1"/>
</dbReference>
<dbReference type="InterPro" id="IPR005225">
    <property type="entry name" value="Small_GTP-bd"/>
</dbReference>
<feature type="binding site" evidence="10">
    <location>
        <position position="88"/>
    </location>
    <ligand>
        <name>(6S)-5-formyl-5,6,7,8-tetrahydrofolate</name>
        <dbReference type="ChEBI" id="CHEBI:57457"/>
    </ligand>
</feature>
<feature type="domain" description="TrmE-type G" evidence="12">
    <location>
        <begin position="226"/>
        <end position="382"/>
    </location>
</feature>
<comment type="cofactor">
    <cofactor evidence="10">
        <name>K(+)</name>
        <dbReference type="ChEBI" id="CHEBI:29103"/>
    </cofactor>
    <text evidence="10">Binds 1 potassium ion per subunit.</text>
</comment>
<feature type="binding site" evidence="10">
    <location>
        <begin position="236"/>
        <end position="241"/>
    </location>
    <ligand>
        <name>GTP</name>
        <dbReference type="ChEBI" id="CHEBI:37565"/>
    </ligand>
</feature>
<comment type="subunit">
    <text evidence="10">Homodimer. Heterotetramer of two MnmE and two MnmG subunits.</text>
</comment>
<evidence type="ECO:0000256" key="4">
    <source>
        <dbReference type="ARBA" id="ARBA00022723"/>
    </source>
</evidence>
<keyword evidence="3 10" id="KW-0819">tRNA processing</keyword>
<accession>M1M1Q5</accession>
<protein>
    <recommendedName>
        <fullName evidence="10">tRNA modification GTPase MnmE</fullName>
        <ecNumber evidence="10">3.6.-.-</ecNumber>
    </recommendedName>
</protein>
<dbReference type="CDD" id="cd04164">
    <property type="entry name" value="trmE"/>
    <property type="match status" value="1"/>
</dbReference>
<dbReference type="GO" id="GO:0046872">
    <property type="term" value="F:metal ion binding"/>
    <property type="evidence" value="ECO:0007669"/>
    <property type="project" value="UniProtKB-KW"/>
</dbReference>
<dbReference type="eggNOG" id="COG0486">
    <property type="taxonomic scope" value="Bacteria"/>
</dbReference>
<dbReference type="GO" id="GO:0003924">
    <property type="term" value="F:GTPase activity"/>
    <property type="evidence" value="ECO:0007669"/>
    <property type="project" value="UniProtKB-UniRule"/>
</dbReference>
<comment type="caution">
    <text evidence="10">Lacks conserved residue(s) required for the propagation of feature annotation.</text>
</comment>
<dbReference type="Gene3D" id="1.20.120.430">
    <property type="entry name" value="tRNA modification GTPase MnmE domain 2"/>
    <property type="match status" value="1"/>
</dbReference>
<dbReference type="InterPro" id="IPR027417">
    <property type="entry name" value="P-loop_NTPase"/>
</dbReference>
<dbReference type="PANTHER" id="PTHR42714">
    <property type="entry name" value="TRNA MODIFICATION GTPASE GTPBP3"/>
    <property type="match status" value="1"/>
</dbReference>
<gene>
    <name evidence="10 13" type="primary">mnmE</name>
    <name evidence="10" type="synonym">trmE</name>
    <name evidence="13" type="ORF">Cspa_c58370</name>
</gene>
<reference evidence="13 14" key="1">
    <citation type="submission" date="2013-02" db="EMBL/GenBank/DDBJ databases">
        <title>Genome sequence of Clostridium saccharoperbutylacetonicum N1-4(HMT).</title>
        <authorList>
            <person name="Poehlein A."/>
            <person name="Daniel R."/>
        </authorList>
    </citation>
    <scope>NUCLEOTIDE SEQUENCE [LARGE SCALE GENOMIC DNA]</scope>
    <source>
        <strain evidence="14">N1-4(HMT)</strain>
    </source>
</reference>
<dbReference type="AlphaFoldDB" id="M1M1Q5"/>
<evidence type="ECO:0000256" key="8">
    <source>
        <dbReference type="ARBA" id="ARBA00022958"/>
    </source>
</evidence>
<dbReference type="EC" id="3.6.-.-" evidence="10"/>
<keyword evidence="6 10" id="KW-0378">Hydrolase</keyword>
<dbReference type="GO" id="GO:0005525">
    <property type="term" value="F:GTP binding"/>
    <property type="evidence" value="ECO:0007669"/>
    <property type="project" value="UniProtKB-UniRule"/>
</dbReference>
<dbReference type="InterPro" id="IPR018948">
    <property type="entry name" value="GTP-bd_TrmE_N"/>
</dbReference>
<feature type="binding site" evidence="10">
    <location>
        <position position="257"/>
    </location>
    <ligand>
        <name>K(+)</name>
        <dbReference type="ChEBI" id="CHEBI:29103"/>
    </ligand>
</feature>
<dbReference type="Proteomes" id="UP000011728">
    <property type="component" value="Chromosome"/>
</dbReference>
<feature type="binding site" evidence="10">
    <location>
        <position position="23"/>
    </location>
    <ligand>
        <name>(6S)-5-formyl-5,6,7,8-tetrahydrofolate</name>
        <dbReference type="ChEBI" id="CHEBI:57457"/>
    </ligand>
</feature>
<feature type="binding site" evidence="10">
    <location>
        <position position="260"/>
    </location>
    <ligand>
        <name>K(+)</name>
        <dbReference type="ChEBI" id="CHEBI:29103"/>
    </ligand>
</feature>
<dbReference type="RefSeq" id="WP_015395862.1">
    <property type="nucleotide sequence ID" value="NC_020291.1"/>
</dbReference>
<dbReference type="NCBIfam" id="TIGR00450">
    <property type="entry name" value="mnmE_trmE_thdF"/>
    <property type="match status" value="1"/>
</dbReference>
<dbReference type="InterPro" id="IPR006073">
    <property type="entry name" value="GTP-bd"/>
</dbReference>
<dbReference type="PRINTS" id="PR00326">
    <property type="entry name" value="GTP1OBG"/>
</dbReference>
<dbReference type="InterPro" id="IPR027266">
    <property type="entry name" value="TrmE/GcvT-like"/>
</dbReference>
<dbReference type="FunFam" id="3.40.50.300:FF:000494">
    <property type="entry name" value="tRNA modification GTPase MnmE"/>
    <property type="match status" value="1"/>
</dbReference>
<keyword evidence="8 10" id="KW-0630">Potassium</keyword>
<feature type="binding site" evidence="10">
    <location>
        <begin position="255"/>
        <end position="261"/>
    </location>
    <ligand>
        <name>GTP</name>
        <dbReference type="ChEBI" id="CHEBI:37565"/>
    </ligand>
</feature>
<keyword evidence="14" id="KW-1185">Reference proteome</keyword>
<dbReference type="InterPro" id="IPR027368">
    <property type="entry name" value="MnmE_dom2"/>
</dbReference>
<name>M1M1Q5_9CLOT</name>
<evidence type="ECO:0000313" key="14">
    <source>
        <dbReference type="Proteomes" id="UP000011728"/>
    </source>
</evidence>
<evidence type="ECO:0000256" key="3">
    <source>
        <dbReference type="ARBA" id="ARBA00022694"/>
    </source>
</evidence>
<evidence type="ECO:0000256" key="6">
    <source>
        <dbReference type="ARBA" id="ARBA00022801"/>
    </source>
</evidence>
<feature type="binding site" evidence="10">
    <location>
        <position position="236"/>
    </location>
    <ligand>
        <name>K(+)</name>
        <dbReference type="ChEBI" id="CHEBI:29103"/>
    </ligand>
</feature>
<dbReference type="Gene3D" id="3.40.50.300">
    <property type="entry name" value="P-loop containing nucleotide triphosphate hydrolases"/>
    <property type="match status" value="1"/>
</dbReference>
<feature type="binding site" evidence="10">
    <location>
        <position position="240"/>
    </location>
    <ligand>
        <name>Mg(2+)</name>
        <dbReference type="ChEBI" id="CHEBI:18420"/>
    </ligand>
</feature>
<feature type="binding site" evidence="10">
    <location>
        <begin position="280"/>
        <end position="283"/>
    </location>
    <ligand>
        <name>GTP</name>
        <dbReference type="ChEBI" id="CHEBI:37565"/>
    </ligand>
</feature>
<dbReference type="FunFam" id="3.30.1360.120:FF:000003">
    <property type="entry name" value="tRNA modification GTPase MnmE"/>
    <property type="match status" value="1"/>
</dbReference>
<dbReference type="PATRIC" id="fig|931276.5.peg.5879"/>
<evidence type="ECO:0000256" key="2">
    <source>
        <dbReference type="ARBA" id="ARBA00022490"/>
    </source>
</evidence>
<comment type="similarity">
    <text evidence="1 10 11">Belongs to the TRAFAC class TrmE-Era-EngA-EngB-Septin-like GTPase superfamily. TrmE GTPase family.</text>
</comment>
<proteinExistence type="inferred from homology"/>
<dbReference type="HOGENOM" id="CLU_019624_4_1_9"/>
<dbReference type="PANTHER" id="PTHR42714:SF2">
    <property type="entry name" value="TRNA MODIFICATION GTPASE GTPBP3, MITOCHONDRIAL"/>
    <property type="match status" value="1"/>
</dbReference>
<dbReference type="InterPro" id="IPR004520">
    <property type="entry name" value="GTPase_MnmE"/>
</dbReference>
<dbReference type="KEGG" id="csr:Cspa_c58370"/>
<dbReference type="GO" id="GO:0042802">
    <property type="term" value="F:identical protein binding"/>
    <property type="evidence" value="ECO:0007669"/>
    <property type="project" value="UniProtKB-ARBA"/>
</dbReference>
<dbReference type="GO" id="GO:0002098">
    <property type="term" value="P:tRNA wobble uridine modification"/>
    <property type="evidence" value="ECO:0007669"/>
    <property type="project" value="TreeGrafter"/>
</dbReference>
<dbReference type="HAMAP" id="MF_00379">
    <property type="entry name" value="GTPase_MnmE"/>
    <property type="match status" value="1"/>
</dbReference>